<evidence type="ECO:0008006" key="3">
    <source>
        <dbReference type="Google" id="ProtNLM"/>
    </source>
</evidence>
<name>A0AAW7PUQ5_9BACT</name>
<dbReference type="RefSeq" id="WP_237935179.1">
    <property type="nucleotide sequence ID" value="NZ_JAKKPG010000010.1"/>
</dbReference>
<organism evidence="1 2">
    <name type="scientific">Aliarcobacter butzleri</name>
    <dbReference type="NCBI Taxonomy" id="28197"/>
    <lineage>
        <taxon>Bacteria</taxon>
        <taxon>Pseudomonadati</taxon>
        <taxon>Campylobacterota</taxon>
        <taxon>Epsilonproteobacteria</taxon>
        <taxon>Campylobacterales</taxon>
        <taxon>Arcobacteraceae</taxon>
        <taxon>Aliarcobacter</taxon>
    </lineage>
</organism>
<sequence>MNKIQTNIFDFIEDVKLVNIDYSNIPNIEIDELLSQIQDLINKKVLERTDKYFRLCLSFKPYVIKSEFSETYMLMALAWSDSAIYNYIFENGGNKLSTEKYLNICDSNGAYTKRAWEVFNEDRSLTPKDLMKKFDIKGHIRPISYANGSKEDCERALNVLIEWNINHIKSLSELQADNKYNFIRIHRRKGEIESTRCMNGECIGGIMTREVAF</sequence>
<proteinExistence type="predicted"/>
<dbReference type="EMBL" id="JAPZCX010000002">
    <property type="protein sequence ID" value="MDN5069662.1"/>
    <property type="molecule type" value="Genomic_DNA"/>
</dbReference>
<dbReference type="AlphaFoldDB" id="A0AAW7PUQ5"/>
<accession>A0AAW7PUQ5</accession>
<evidence type="ECO:0000313" key="2">
    <source>
        <dbReference type="Proteomes" id="UP001170288"/>
    </source>
</evidence>
<reference evidence="1" key="2">
    <citation type="journal article" date="2023" name="Microorganisms">
        <title>Genomic Characterization of Arcobacter butzleri Strains Isolated from Various Sources in Lithuania.</title>
        <authorList>
            <person name="Uljanovas D."/>
            <person name="Golz G."/>
            <person name="Fleischmann S."/>
            <person name="Kudirkiene E."/>
            <person name="Kasetiene N."/>
            <person name="Grineviciene A."/>
            <person name="Tamuleviciene E."/>
            <person name="Aksomaitiene J."/>
            <person name="Alter T."/>
            <person name="Malakauskas M."/>
        </authorList>
    </citation>
    <scope>NUCLEOTIDE SEQUENCE</scope>
    <source>
        <strain evidence="1">RCM69</strain>
    </source>
</reference>
<evidence type="ECO:0000313" key="1">
    <source>
        <dbReference type="EMBL" id="MDN5069662.1"/>
    </source>
</evidence>
<comment type="caution">
    <text evidence="1">The sequence shown here is derived from an EMBL/GenBank/DDBJ whole genome shotgun (WGS) entry which is preliminary data.</text>
</comment>
<gene>
    <name evidence="1" type="ORF">O8C76_01315</name>
</gene>
<reference evidence="1" key="1">
    <citation type="submission" date="2022-12" db="EMBL/GenBank/DDBJ databases">
        <authorList>
            <person name="Uljanovas D."/>
        </authorList>
    </citation>
    <scope>NUCLEOTIDE SEQUENCE</scope>
    <source>
        <strain evidence="1">RCM69</strain>
    </source>
</reference>
<dbReference type="Proteomes" id="UP001170288">
    <property type="component" value="Unassembled WGS sequence"/>
</dbReference>
<protein>
    <recommendedName>
        <fullName evidence="3">HNH endonuclease</fullName>
    </recommendedName>
</protein>